<dbReference type="EnsemblPlants" id="AES70628">
    <property type="protein sequence ID" value="AES70628"/>
    <property type="gene ID" value="MTR_3g060520"/>
</dbReference>
<feature type="chain" id="PRO_5014572501" evidence="1">
    <location>
        <begin position="26"/>
        <end position="181"/>
    </location>
</feature>
<reference evidence="3 5" key="2">
    <citation type="journal article" date="2014" name="BMC Genomics">
        <title>An improved genome release (version Mt4.0) for the model legume Medicago truncatula.</title>
        <authorList>
            <person name="Tang H."/>
            <person name="Krishnakumar V."/>
            <person name="Bidwell S."/>
            <person name="Rosen B."/>
            <person name="Chan A."/>
            <person name="Zhou S."/>
            <person name="Gentzbittel L."/>
            <person name="Childs K.L."/>
            <person name="Yandell M."/>
            <person name="Gundlach H."/>
            <person name="Mayer K.F."/>
            <person name="Schwartz D.C."/>
            <person name="Town C.D."/>
        </authorList>
    </citation>
    <scope>GENOME REANNOTATION</scope>
    <source>
        <strain evidence="4 5">cv. Jemalong A17</strain>
    </source>
</reference>
<organism evidence="3 5">
    <name type="scientific">Medicago truncatula</name>
    <name type="common">Barrel medic</name>
    <name type="synonym">Medicago tribuloides</name>
    <dbReference type="NCBI Taxonomy" id="3880"/>
    <lineage>
        <taxon>Eukaryota</taxon>
        <taxon>Viridiplantae</taxon>
        <taxon>Streptophyta</taxon>
        <taxon>Embryophyta</taxon>
        <taxon>Tracheophyta</taxon>
        <taxon>Spermatophyta</taxon>
        <taxon>Magnoliopsida</taxon>
        <taxon>eudicotyledons</taxon>
        <taxon>Gunneridae</taxon>
        <taxon>Pentapetalae</taxon>
        <taxon>rosids</taxon>
        <taxon>fabids</taxon>
        <taxon>Fabales</taxon>
        <taxon>Fabaceae</taxon>
        <taxon>Papilionoideae</taxon>
        <taxon>50 kb inversion clade</taxon>
        <taxon>NPAAA clade</taxon>
        <taxon>Hologalegina</taxon>
        <taxon>IRL clade</taxon>
        <taxon>Trifolieae</taxon>
        <taxon>Medicago</taxon>
    </lineage>
</organism>
<evidence type="ECO:0000256" key="1">
    <source>
        <dbReference type="SAM" id="SignalP"/>
    </source>
</evidence>
<gene>
    <name evidence="4" type="primary">11443164</name>
    <name evidence="2" type="ordered locus">MTR_3g060470</name>
    <name evidence="3" type="ordered locus">MTR_3g060520</name>
</gene>
<feature type="signal peptide" evidence="1">
    <location>
        <begin position="1"/>
        <end position="25"/>
    </location>
</feature>
<dbReference type="KEGG" id="mtr:11443164"/>
<keyword evidence="1" id="KW-0732">Signal</keyword>
<protein>
    <submittedName>
        <fullName evidence="3">Plant invertase/pectin methylesterase inhibitor protein</fullName>
    </submittedName>
</protein>
<dbReference type="EMBL" id="CM001219">
    <property type="protein sequence ID" value="AES70628.1"/>
    <property type="molecule type" value="Genomic_DNA"/>
</dbReference>
<dbReference type="PANTHER" id="PTHR31890:SF24">
    <property type="entry name" value="PLANT INVERTASE_PECTIN METHYLESTERASE INHIBITOR PROTEIN"/>
    <property type="match status" value="1"/>
</dbReference>
<proteinExistence type="predicted"/>
<evidence type="ECO:0000313" key="4">
    <source>
        <dbReference type="EnsemblPlants" id="AES70623"/>
    </source>
</evidence>
<evidence type="ECO:0000313" key="5">
    <source>
        <dbReference type="Proteomes" id="UP000002051"/>
    </source>
</evidence>
<name>G7IXQ6_MEDTR</name>
<evidence type="ECO:0000313" key="3">
    <source>
        <dbReference type="EMBL" id="AES70628.1"/>
    </source>
</evidence>
<dbReference type="EMBL" id="CM001219">
    <property type="protein sequence ID" value="AES70623.1"/>
    <property type="molecule type" value="Genomic_DNA"/>
</dbReference>
<dbReference type="SUPFAM" id="SSF101148">
    <property type="entry name" value="Plant invertase/pectin methylesterase inhibitor"/>
    <property type="match status" value="1"/>
</dbReference>
<dbReference type="InterPro" id="IPR035513">
    <property type="entry name" value="Invertase/methylesterase_inhib"/>
</dbReference>
<dbReference type="KEGG" id="mtr:11445337"/>
<dbReference type="PaxDb" id="3880-AES70623"/>
<reference evidence="3 5" key="1">
    <citation type="journal article" date="2011" name="Nature">
        <title>The Medicago genome provides insight into the evolution of rhizobial symbioses.</title>
        <authorList>
            <person name="Young N.D."/>
            <person name="Debelle F."/>
            <person name="Oldroyd G.E."/>
            <person name="Geurts R."/>
            <person name="Cannon S.B."/>
            <person name="Udvardi M.K."/>
            <person name="Benedito V.A."/>
            <person name="Mayer K.F."/>
            <person name="Gouzy J."/>
            <person name="Schoof H."/>
            <person name="Van de Peer Y."/>
            <person name="Proost S."/>
            <person name="Cook D.R."/>
            <person name="Meyers B.C."/>
            <person name="Spannagl M."/>
            <person name="Cheung F."/>
            <person name="De Mita S."/>
            <person name="Krishnakumar V."/>
            <person name="Gundlach H."/>
            <person name="Zhou S."/>
            <person name="Mudge J."/>
            <person name="Bharti A.K."/>
            <person name="Murray J.D."/>
            <person name="Naoumkina M.A."/>
            <person name="Rosen B."/>
            <person name="Silverstein K.A."/>
            <person name="Tang H."/>
            <person name="Rombauts S."/>
            <person name="Zhao P.X."/>
            <person name="Zhou P."/>
            <person name="Barbe V."/>
            <person name="Bardou P."/>
            <person name="Bechner M."/>
            <person name="Bellec A."/>
            <person name="Berger A."/>
            <person name="Berges H."/>
            <person name="Bidwell S."/>
            <person name="Bisseling T."/>
            <person name="Choisne N."/>
            <person name="Couloux A."/>
            <person name="Denny R."/>
            <person name="Deshpande S."/>
            <person name="Dai X."/>
            <person name="Doyle J.J."/>
            <person name="Dudez A.M."/>
            <person name="Farmer A.D."/>
            <person name="Fouteau S."/>
            <person name="Franken C."/>
            <person name="Gibelin C."/>
            <person name="Gish J."/>
            <person name="Goldstein S."/>
            <person name="Gonzalez A.J."/>
            <person name="Green P.J."/>
            <person name="Hallab A."/>
            <person name="Hartog M."/>
            <person name="Hua A."/>
            <person name="Humphray S.J."/>
            <person name="Jeong D.H."/>
            <person name="Jing Y."/>
            <person name="Jocker A."/>
            <person name="Kenton S.M."/>
            <person name="Kim D.J."/>
            <person name="Klee K."/>
            <person name="Lai H."/>
            <person name="Lang C."/>
            <person name="Lin S."/>
            <person name="Macmil S.L."/>
            <person name="Magdelenat G."/>
            <person name="Matthews L."/>
            <person name="McCorrison J."/>
            <person name="Monaghan E.L."/>
            <person name="Mun J.H."/>
            <person name="Najar F.Z."/>
            <person name="Nicholson C."/>
            <person name="Noirot C."/>
            <person name="O'Bleness M."/>
            <person name="Paule C.R."/>
            <person name="Poulain J."/>
            <person name="Prion F."/>
            <person name="Qin B."/>
            <person name="Qu C."/>
            <person name="Retzel E.F."/>
            <person name="Riddle C."/>
            <person name="Sallet E."/>
            <person name="Samain S."/>
            <person name="Samson N."/>
            <person name="Sanders I."/>
            <person name="Saurat O."/>
            <person name="Scarpelli C."/>
            <person name="Schiex T."/>
            <person name="Segurens B."/>
            <person name="Severin A.J."/>
            <person name="Sherrier D.J."/>
            <person name="Shi R."/>
            <person name="Sims S."/>
            <person name="Singer S.R."/>
            <person name="Sinharoy S."/>
            <person name="Sterck L."/>
            <person name="Viollet A."/>
            <person name="Wang B.B."/>
            <person name="Wang K."/>
            <person name="Wang M."/>
            <person name="Wang X."/>
            <person name="Warfsmann J."/>
            <person name="Weissenbach J."/>
            <person name="White D.D."/>
            <person name="White J.D."/>
            <person name="Wiley G.B."/>
            <person name="Wincker P."/>
            <person name="Xing Y."/>
            <person name="Yang L."/>
            <person name="Yao Z."/>
            <person name="Ying F."/>
            <person name="Zhai J."/>
            <person name="Zhou L."/>
            <person name="Zuber A."/>
            <person name="Denarie J."/>
            <person name="Dixon R.A."/>
            <person name="May G.D."/>
            <person name="Schwartz D.C."/>
            <person name="Rogers J."/>
            <person name="Quetier F."/>
            <person name="Town C.D."/>
            <person name="Roe B.A."/>
        </authorList>
    </citation>
    <scope>NUCLEOTIDE SEQUENCE [LARGE SCALE GENOMIC DNA]</scope>
    <source>
        <strain evidence="3">A17</strain>
        <strain evidence="4 5">cv. Jemalong A17</strain>
    </source>
</reference>
<reference evidence="4" key="3">
    <citation type="submission" date="2015-04" db="UniProtKB">
        <authorList>
            <consortium name="EnsemblPlants"/>
        </authorList>
    </citation>
    <scope>IDENTIFICATION</scope>
    <source>
        <strain evidence="4">cv. Jemalong A17</strain>
    </source>
</reference>
<dbReference type="Proteomes" id="UP000002051">
    <property type="component" value="Chromosome 3"/>
</dbReference>
<dbReference type="Gene3D" id="1.20.140.40">
    <property type="entry name" value="Invertase/pectin methylesterase inhibitor family protein"/>
    <property type="match status" value="1"/>
</dbReference>
<sequence length="181" mass="19274">MNSLTICSMFLGLILISQSPFAANATLLDLGGGGGVPLVSLLCDGSSNKVECSKVLSSPQTAQAKNWTELSKAVAEIAIKKAVEGEAFLKGLAQKSKSQVLDTCANSYSSLVVTFKFCWDFADGDPHTVSYDCVTAGDLLARCDGKVNPDVTAFNRQTKFLYGLLYETITQLPNYLTGNQG</sequence>
<evidence type="ECO:0000313" key="2">
    <source>
        <dbReference type="EMBL" id="AES70623.1"/>
    </source>
</evidence>
<dbReference type="EnsemblPlants" id="AES70623">
    <property type="protein sequence ID" value="AES70623"/>
    <property type="gene ID" value="MTR_3g060470"/>
</dbReference>
<keyword evidence="5" id="KW-1185">Reference proteome</keyword>
<dbReference type="PANTHER" id="PTHR31890">
    <property type="entry name" value="PLANT INVERTASE/PECTIN METHYLESTERASE INHIBITOR SUPERFAMILY PROTEIN"/>
    <property type="match status" value="1"/>
</dbReference>
<accession>G7IXQ6</accession>
<dbReference type="HOGENOM" id="CLU_107780_1_0_1"/>
<dbReference type="AlphaFoldDB" id="G7IXQ6"/>